<reference evidence="6 7" key="1">
    <citation type="submission" date="2019-08" db="EMBL/GenBank/DDBJ databases">
        <title>In-depth cultivation of the pig gut microbiome towards novel bacterial diversity and tailored functional studies.</title>
        <authorList>
            <person name="Wylensek D."/>
            <person name="Hitch T.C.A."/>
            <person name="Clavel T."/>
        </authorList>
    </citation>
    <scope>NUCLEOTIDE SEQUENCE [LARGE SCALE GENOMIC DNA]</scope>
    <source>
        <strain evidence="6 7">WCA-693-APC-MOT-I</strain>
    </source>
</reference>
<dbReference type="InterPro" id="IPR050134">
    <property type="entry name" value="NAD-dep_sirtuin_deacylases"/>
</dbReference>
<dbReference type="PANTHER" id="PTHR11085:SF4">
    <property type="entry name" value="NAD-DEPENDENT PROTEIN DEACYLASE"/>
    <property type="match status" value="1"/>
</dbReference>
<evidence type="ECO:0000313" key="6">
    <source>
        <dbReference type="EMBL" id="MSS62946.1"/>
    </source>
</evidence>
<evidence type="ECO:0000256" key="1">
    <source>
        <dbReference type="ARBA" id="ARBA00012928"/>
    </source>
</evidence>
<feature type="binding site" evidence="4">
    <location>
        <position position="131"/>
    </location>
    <ligand>
        <name>Zn(2+)</name>
        <dbReference type="ChEBI" id="CHEBI:29105"/>
    </ligand>
</feature>
<evidence type="ECO:0000259" key="5">
    <source>
        <dbReference type="PROSITE" id="PS50305"/>
    </source>
</evidence>
<name>A0A6L5XVU2_9FIRM</name>
<dbReference type="PANTHER" id="PTHR11085">
    <property type="entry name" value="NAD-DEPENDENT PROTEIN DEACYLASE SIRTUIN-5, MITOCHONDRIAL-RELATED"/>
    <property type="match status" value="1"/>
</dbReference>
<dbReference type="GO" id="GO:0070403">
    <property type="term" value="F:NAD+ binding"/>
    <property type="evidence" value="ECO:0007669"/>
    <property type="project" value="InterPro"/>
</dbReference>
<organism evidence="6 7">
    <name type="scientific">Velocimicrobium porci</name>
    <dbReference type="NCBI Taxonomy" id="2606634"/>
    <lineage>
        <taxon>Bacteria</taxon>
        <taxon>Bacillati</taxon>
        <taxon>Bacillota</taxon>
        <taxon>Clostridia</taxon>
        <taxon>Lachnospirales</taxon>
        <taxon>Lachnospiraceae</taxon>
        <taxon>Velocimicrobium</taxon>
    </lineage>
</organism>
<accession>A0A6L5XVU2</accession>
<dbReference type="InterPro" id="IPR026590">
    <property type="entry name" value="Ssirtuin_cat_dom"/>
</dbReference>
<dbReference type="InterPro" id="IPR003000">
    <property type="entry name" value="Sirtuin"/>
</dbReference>
<feature type="binding site" evidence="4">
    <location>
        <position position="152"/>
    </location>
    <ligand>
        <name>Zn(2+)</name>
        <dbReference type="ChEBI" id="CHEBI:29105"/>
    </ligand>
</feature>
<keyword evidence="2" id="KW-0808">Transferase</keyword>
<feature type="binding site" evidence="4">
    <location>
        <position position="128"/>
    </location>
    <ligand>
        <name>Zn(2+)</name>
        <dbReference type="ChEBI" id="CHEBI:29105"/>
    </ligand>
</feature>
<dbReference type="GO" id="GO:0017136">
    <property type="term" value="F:histone deacetylase activity, NAD-dependent"/>
    <property type="evidence" value="ECO:0007669"/>
    <property type="project" value="TreeGrafter"/>
</dbReference>
<evidence type="ECO:0000313" key="7">
    <source>
        <dbReference type="Proteomes" id="UP000482209"/>
    </source>
</evidence>
<dbReference type="Gene3D" id="3.40.50.1220">
    <property type="entry name" value="TPP-binding domain"/>
    <property type="match status" value="1"/>
</dbReference>
<gene>
    <name evidence="6" type="ORF">FYJ58_03525</name>
</gene>
<dbReference type="AlphaFoldDB" id="A0A6L5XVU2"/>
<dbReference type="Gene3D" id="3.30.1600.10">
    <property type="entry name" value="SIR2/SIRT2 'Small Domain"/>
    <property type="match status" value="1"/>
</dbReference>
<dbReference type="InterPro" id="IPR029035">
    <property type="entry name" value="DHS-like_NAD/FAD-binding_dom"/>
</dbReference>
<sequence>MQLQKLELMIQKSNNIVALLGPGILEECGLPNFRNDDACYEVESSYGYSPTELLSAQFFETRKELFFQYYKEIILKKGVPCSALYALAKLEQIGKLKSIITTNMYNIEEEAGCKNVTHLYGYVEDNKCPRCGKAYSISYIKNSISVPLCEKCQVAIRPQILLIGELLDNGLMTKAANAIEHADMLLLLGTHINDYRMGKLIQYYTGNRLVVINDIVHCADSNADLLIKERPSNILPHINF</sequence>
<dbReference type="PROSITE" id="PS50305">
    <property type="entry name" value="SIRTUIN"/>
    <property type="match status" value="1"/>
</dbReference>
<evidence type="ECO:0000256" key="4">
    <source>
        <dbReference type="PROSITE-ProRule" id="PRU00236"/>
    </source>
</evidence>
<keyword evidence="4" id="KW-0862">Zinc</keyword>
<comment type="caution">
    <text evidence="4">Lacks conserved residue(s) required for the propagation of feature annotation.</text>
</comment>
<comment type="caution">
    <text evidence="6">The sequence shown here is derived from an EMBL/GenBank/DDBJ whole genome shotgun (WGS) entry which is preliminary data.</text>
</comment>
<dbReference type="SUPFAM" id="SSF52467">
    <property type="entry name" value="DHS-like NAD/FAD-binding domain"/>
    <property type="match status" value="1"/>
</dbReference>
<evidence type="ECO:0000256" key="2">
    <source>
        <dbReference type="ARBA" id="ARBA00022679"/>
    </source>
</evidence>
<proteinExistence type="predicted"/>
<protein>
    <recommendedName>
        <fullName evidence="1">protein acetyllysine N-acetyltransferase</fullName>
        <ecNumber evidence="1">2.3.1.286</ecNumber>
    </recommendedName>
</protein>
<dbReference type="RefSeq" id="WP_154517296.1">
    <property type="nucleotide sequence ID" value="NZ_VUMT01000003.1"/>
</dbReference>
<dbReference type="EC" id="2.3.1.286" evidence="1"/>
<keyword evidence="4" id="KW-0479">Metal-binding</keyword>
<keyword evidence="3" id="KW-0520">NAD</keyword>
<dbReference type="Pfam" id="PF02146">
    <property type="entry name" value="SIR2"/>
    <property type="match status" value="1"/>
</dbReference>
<dbReference type="InterPro" id="IPR026591">
    <property type="entry name" value="Sirtuin_cat_small_dom_sf"/>
</dbReference>
<feature type="domain" description="Deacetylase sirtuin-type" evidence="5">
    <location>
        <begin position="1"/>
        <end position="240"/>
    </location>
</feature>
<feature type="binding site" evidence="4">
    <location>
        <position position="149"/>
    </location>
    <ligand>
        <name>Zn(2+)</name>
        <dbReference type="ChEBI" id="CHEBI:29105"/>
    </ligand>
</feature>
<evidence type="ECO:0000256" key="3">
    <source>
        <dbReference type="ARBA" id="ARBA00023027"/>
    </source>
</evidence>
<dbReference type="EMBL" id="VUMT01000003">
    <property type="protein sequence ID" value="MSS62946.1"/>
    <property type="molecule type" value="Genomic_DNA"/>
</dbReference>
<dbReference type="Proteomes" id="UP000482209">
    <property type="component" value="Unassembled WGS sequence"/>
</dbReference>
<keyword evidence="7" id="KW-1185">Reference proteome</keyword>
<dbReference type="GO" id="GO:0046872">
    <property type="term" value="F:metal ion binding"/>
    <property type="evidence" value="ECO:0007669"/>
    <property type="project" value="UniProtKB-KW"/>
</dbReference>